<organism evidence="1 2">
    <name type="scientific">Melastoma candidum</name>
    <dbReference type="NCBI Taxonomy" id="119954"/>
    <lineage>
        <taxon>Eukaryota</taxon>
        <taxon>Viridiplantae</taxon>
        <taxon>Streptophyta</taxon>
        <taxon>Embryophyta</taxon>
        <taxon>Tracheophyta</taxon>
        <taxon>Spermatophyta</taxon>
        <taxon>Magnoliopsida</taxon>
        <taxon>eudicotyledons</taxon>
        <taxon>Gunneridae</taxon>
        <taxon>Pentapetalae</taxon>
        <taxon>rosids</taxon>
        <taxon>malvids</taxon>
        <taxon>Myrtales</taxon>
        <taxon>Melastomataceae</taxon>
        <taxon>Melastomatoideae</taxon>
        <taxon>Melastomateae</taxon>
        <taxon>Melastoma</taxon>
    </lineage>
</organism>
<reference evidence="2" key="1">
    <citation type="journal article" date="2023" name="Front. Plant Sci.">
        <title>Chromosomal-level genome assembly of Melastoma candidum provides insights into trichome evolution.</title>
        <authorList>
            <person name="Zhong Y."/>
            <person name="Wu W."/>
            <person name="Sun C."/>
            <person name="Zou P."/>
            <person name="Liu Y."/>
            <person name="Dai S."/>
            <person name="Zhou R."/>
        </authorList>
    </citation>
    <scope>NUCLEOTIDE SEQUENCE [LARGE SCALE GENOMIC DNA]</scope>
</reference>
<sequence>MGVVVGRMGDRAERLRDLVEGELLESGRFAAGEVRRFSSQPLTTRSCLEDRGEPPLDLEGGREDEGPSWVLTKRGLRLGKRFSVMAVQQGAGKVLQKEERELWKGFAERGQAVRSVLDRDLEFHPSQPGDHPVPRHCCDEISELWVWSQDLCHSSLLNGSVQVAIMACSKGAYTVTGELRLD</sequence>
<gene>
    <name evidence="1" type="ORF">MLD38_006288</name>
</gene>
<dbReference type="EMBL" id="CM042882">
    <property type="protein sequence ID" value="KAI4380059.1"/>
    <property type="molecule type" value="Genomic_DNA"/>
</dbReference>
<proteinExistence type="predicted"/>
<evidence type="ECO:0000313" key="2">
    <source>
        <dbReference type="Proteomes" id="UP001057402"/>
    </source>
</evidence>
<accession>A0ACB9RR42</accession>
<evidence type="ECO:0000313" key="1">
    <source>
        <dbReference type="EMBL" id="KAI4380059.1"/>
    </source>
</evidence>
<name>A0ACB9RR42_9MYRT</name>
<dbReference type="Proteomes" id="UP001057402">
    <property type="component" value="Chromosome 3"/>
</dbReference>
<protein>
    <submittedName>
        <fullName evidence="1">Uncharacterized protein</fullName>
    </submittedName>
</protein>
<keyword evidence="2" id="KW-1185">Reference proteome</keyword>
<comment type="caution">
    <text evidence="1">The sequence shown here is derived from an EMBL/GenBank/DDBJ whole genome shotgun (WGS) entry which is preliminary data.</text>
</comment>